<comment type="similarity">
    <text evidence="9">Belongs to the CobB/CbiA family.</text>
</comment>
<dbReference type="Gene3D" id="3.40.50.880">
    <property type="match status" value="1"/>
</dbReference>
<comment type="catalytic activity">
    <reaction evidence="9">
        <text>hydrogenobyrinate + 2 L-glutamine + 2 ATP + 2 H2O = hydrogenobyrinate a,c-diamide + 2 L-glutamate + 2 ADP + 2 phosphate + 2 H(+)</text>
        <dbReference type="Rhea" id="RHEA:12544"/>
        <dbReference type="ChEBI" id="CHEBI:15377"/>
        <dbReference type="ChEBI" id="CHEBI:15378"/>
        <dbReference type="ChEBI" id="CHEBI:29985"/>
        <dbReference type="ChEBI" id="CHEBI:30616"/>
        <dbReference type="ChEBI" id="CHEBI:43474"/>
        <dbReference type="ChEBI" id="CHEBI:58359"/>
        <dbReference type="ChEBI" id="CHEBI:77873"/>
        <dbReference type="ChEBI" id="CHEBI:77874"/>
        <dbReference type="ChEBI" id="CHEBI:456216"/>
        <dbReference type="EC" id="6.3.5.9"/>
    </reaction>
</comment>
<dbReference type="InterPro" id="IPR011698">
    <property type="entry name" value="GATase_3"/>
</dbReference>
<dbReference type="HAMAP" id="MF_00027">
    <property type="entry name" value="CobB_CbiA"/>
    <property type="match status" value="1"/>
</dbReference>
<evidence type="ECO:0000313" key="13">
    <source>
        <dbReference type="Proteomes" id="UP000582090"/>
    </source>
</evidence>
<evidence type="ECO:0000256" key="9">
    <source>
        <dbReference type="HAMAP-Rule" id="MF_00027"/>
    </source>
</evidence>
<comment type="caution">
    <text evidence="12">The sequence shown here is derived from an EMBL/GenBank/DDBJ whole genome shotgun (WGS) entry which is preliminary data.</text>
</comment>
<dbReference type="Proteomes" id="UP000582090">
    <property type="component" value="Unassembled WGS sequence"/>
</dbReference>
<evidence type="ECO:0000256" key="5">
    <source>
        <dbReference type="ARBA" id="ARBA00022741"/>
    </source>
</evidence>
<dbReference type="SUPFAM" id="SSF52317">
    <property type="entry name" value="Class I glutamine amidotransferase-like"/>
    <property type="match status" value="1"/>
</dbReference>
<evidence type="ECO:0000256" key="2">
    <source>
        <dbReference type="ARBA" id="ARBA00006205"/>
    </source>
</evidence>
<evidence type="ECO:0000256" key="1">
    <source>
        <dbReference type="ARBA" id="ARBA00001946"/>
    </source>
</evidence>
<keyword evidence="4 9" id="KW-0436">Ligase</keyword>
<dbReference type="PROSITE" id="PS51274">
    <property type="entry name" value="GATASE_COBBQ"/>
    <property type="match status" value="1"/>
</dbReference>
<dbReference type="AlphaFoldDB" id="A0A7W6CRS3"/>
<dbReference type="CDD" id="cd05388">
    <property type="entry name" value="CobB_N"/>
    <property type="match status" value="1"/>
</dbReference>
<dbReference type="GO" id="GO:0005524">
    <property type="term" value="F:ATP binding"/>
    <property type="evidence" value="ECO:0007669"/>
    <property type="project" value="UniProtKB-UniRule"/>
</dbReference>
<feature type="domain" description="CobQ/CobB/MinD/ParA nucleotide binding" evidence="10">
    <location>
        <begin position="5"/>
        <end position="187"/>
    </location>
</feature>
<keyword evidence="13" id="KW-1185">Reference proteome</keyword>
<comment type="domain">
    <text evidence="9">Comprises of two domains. The C-terminal domain contains the binding site for glutamine and catalyzes the hydrolysis of this substrate to glutamate and ammonia. The N-terminal domain is anticipated to bind ATP and hydrogenobyrinate and catalyzes the ultimate synthesis of the diamide product. The ammonia produced via the glutaminase domain is probably translocated to the adjacent domain via a molecular tunnel, where it reacts with an activated intermediate.</text>
</comment>
<dbReference type="Gene3D" id="3.40.50.300">
    <property type="entry name" value="P-loop containing nucleotide triphosphate hydrolases"/>
    <property type="match status" value="2"/>
</dbReference>
<keyword evidence="3 9" id="KW-0169">Cobalamin biosynthesis</keyword>
<comment type="cofactor">
    <cofactor evidence="1 9">
        <name>Mg(2+)</name>
        <dbReference type="ChEBI" id="CHEBI:18420"/>
    </cofactor>
</comment>
<comment type="pathway">
    <text evidence="9">Cofactor biosynthesis; adenosylcobalamin biosynthesis; cob(II)yrinate a,c-diamide from precorrin-2 (aerobic route): step 9/10.</text>
</comment>
<evidence type="ECO:0000256" key="7">
    <source>
        <dbReference type="ARBA" id="ARBA00022842"/>
    </source>
</evidence>
<comment type="function">
    <text evidence="9">Catalyzes the ATP-dependent amidation of the two carboxylate groups at positions a and c of hydrogenobyrinate, using either L-glutamine or ammonia as the nitrogen source.</text>
</comment>
<keyword evidence="7 9" id="KW-0460">Magnesium</keyword>
<dbReference type="EC" id="6.3.5.9" evidence="9"/>
<dbReference type="GO" id="GO:0043802">
    <property type="term" value="F:hydrogenobyrinic acid a,c-diamide synthase (glutamine-hydrolysing) activity"/>
    <property type="evidence" value="ECO:0007669"/>
    <property type="project" value="UniProtKB-UniRule"/>
</dbReference>
<dbReference type="PANTHER" id="PTHR43873">
    <property type="entry name" value="COBYRINATE A,C-DIAMIDE SYNTHASE"/>
    <property type="match status" value="1"/>
</dbReference>
<reference evidence="12 13" key="1">
    <citation type="submission" date="2020-08" db="EMBL/GenBank/DDBJ databases">
        <title>Genomic Encyclopedia of Type Strains, Phase IV (KMG-IV): sequencing the most valuable type-strain genomes for metagenomic binning, comparative biology and taxonomic classification.</title>
        <authorList>
            <person name="Goeker M."/>
        </authorList>
    </citation>
    <scope>NUCLEOTIDE SEQUENCE [LARGE SCALE GENOMIC DNA]</scope>
    <source>
        <strain evidence="12 13">DSM 26575</strain>
    </source>
</reference>
<organism evidence="12 13">
    <name type="scientific">Rhizobium metallidurans</name>
    <dbReference type="NCBI Taxonomy" id="1265931"/>
    <lineage>
        <taxon>Bacteria</taxon>
        <taxon>Pseudomonadati</taxon>
        <taxon>Pseudomonadota</taxon>
        <taxon>Alphaproteobacteria</taxon>
        <taxon>Hyphomicrobiales</taxon>
        <taxon>Rhizobiaceae</taxon>
        <taxon>Rhizobium/Agrobacterium group</taxon>
        <taxon>Rhizobium</taxon>
    </lineage>
</organism>
<dbReference type="GO" id="GO:0009236">
    <property type="term" value="P:cobalamin biosynthetic process"/>
    <property type="evidence" value="ECO:0007669"/>
    <property type="project" value="UniProtKB-UniRule"/>
</dbReference>
<evidence type="ECO:0000259" key="11">
    <source>
        <dbReference type="Pfam" id="PF07685"/>
    </source>
</evidence>
<dbReference type="PANTHER" id="PTHR43873:SF1">
    <property type="entry name" value="COBYRINATE A,C-DIAMIDE SYNTHASE"/>
    <property type="match status" value="1"/>
</dbReference>
<dbReference type="UniPathway" id="UPA00148">
    <property type="reaction ID" value="UER00220"/>
</dbReference>
<evidence type="ECO:0000313" key="12">
    <source>
        <dbReference type="EMBL" id="MBB3963244.1"/>
    </source>
</evidence>
<feature type="domain" description="CobB/CobQ-like glutamine amidotransferase" evidence="11">
    <location>
        <begin position="243"/>
        <end position="428"/>
    </location>
</feature>
<evidence type="ECO:0000259" key="10">
    <source>
        <dbReference type="Pfam" id="PF01656"/>
    </source>
</evidence>
<dbReference type="InterPro" id="IPR002586">
    <property type="entry name" value="CobQ/CobB/MinD/ParA_Nub-bd_dom"/>
</dbReference>
<dbReference type="Pfam" id="PF07685">
    <property type="entry name" value="GATase_3"/>
    <property type="match status" value="1"/>
</dbReference>
<evidence type="ECO:0000256" key="6">
    <source>
        <dbReference type="ARBA" id="ARBA00022840"/>
    </source>
</evidence>
<evidence type="ECO:0000256" key="3">
    <source>
        <dbReference type="ARBA" id="ARBA00022573"/>
    </source>
</evidence>
<protein>
    <recommendedName>
        <fullName evidence="9">Hydrogenobyrinate a,c-diamide synthase</fullName>
        <ecNumber evidence="9">6.3.5.9</ecNumber>
    </recommendedName>
    <alternativeName>
        <fullName evidence="9">Hydrogenobyrinic acid a,c-diamide synthase</fullName>
    </alternativeName>
</protein>
<dbReference type="NCBIfam" id="TIGR00379">
    <property type="entry name" value="cobB"/>
    <property type="match status" value="1"/>
</dbReference>
<sequence>MSGLLIAAPSSGSGKTTVTLGLLRALRKRGVEVAPGKAGPDYIDPAFHAAASGVACLNFDPWAMRPELIAANATLHRSGDRLLVIEAMMGLFDGAADGKGTAADLAAMLGLSVVLVVDASHMSQSVAALVAGFAGFRADVRIAGVILNKVGGDRHEMMLRQALEASRMPVIAVVRRDAEIALPERHLGLVQAGEHEALEKFVEHAAQAVSQNCNFDFLMRVARQGFARPSTANIDRLPPLGSRIAVARDIAFAFCYEHMLLGWRRRGADISFFSPLADEPPERTADAIYLPGGYPELHAGRIAAASTFRAAMRQAAEGGVRIYGECGGYMVMGDGLVDASGERHEMLGLLPLVTSYEERRRHLGYRRVYPINGSFFAQPMTAHEFHYSSVVSEGEADRLFKVTDALNNDLGTAGLQRWQVAGSYMHLIDVAAQLSGPAGGAGGPAR</sequence>
<dbReference type="InterPro" id="IPR004484">
    <property type="entry name" value="CbiA/CobB_synth"/>
</dbReference>
<accession>A0A7W6CRS3</accession>
<dbReference type="InterPro" id="IPR029062">
    <property type="entry name" value="Class_I_gatase-like"/>
</dbReference>
<comment type="miscellaneous">
    <text evidence="9">The a and c carboxylates of hydrogenobyrinate are activated for nucleophilic attack via formation of a phosphorylated intermediate by ATP. CobB catalyzes first the amidation of the c-carboxylate, and then that of the a-carboxylate.</text>
</comment>
<dbReference type="Pfam" id="PF01656">
    <property type="entry name" value="CbiA"/>
    <property type="match status" value="1"/>
</dbReference>
<gene>
    <name evidence="9" type="primary">cobB</name>
    <name evidence="12" type="ORF">GGQ67_000869</name>
</gene>
<keyword evidence="6 9" id="KW-0067">ATP-binding</keyword>
<proteinExistence type="inferred from homology"/>
<dbReference type="RefSeq" id="WP_183898971.1">
    <property type="nucleotide sequence ID" value="NZ_JACIDW010000002.1"/>
</dbReference>
<feature type="active site" description="Nucleophile" evidence="9">
    <location>
        <position position="326"/>
    </location>
</feature>
<dbReference type="GO" id="GO:0042242">
    <property type="term" value="F:cobyrinic acid a,c-diamide synthase activity"/>
    <property type="evidence" value="ECO:0007669"/>
    <property type="project" value="InterPro"/>
</dbReference>
<dbReference type="NCBIfam" id="NF002204">
    <property type="entry name" value="PRK01077.1"/>
    <property type="match status" value="1"/>
</dbReference>
<dbReference type="EMBL" id="JACIDW010000002">
    <property type="protein sequence ID" value="MBB3963244.1"/>
    <property type="molecule type" value="Genomic_DNA"/>
</dbReference>
<name>A0A7W6CRS3_9HYPH</name>
<comment type="similarity">
    <text evidence="2">Belongs to the CobB/CobQ family. CobQ subfamily.</text>
</comment>
<dbReference type="SUPFAM" id="SSF52540">
    <property type="entry name" value="P-loop containing nucleoside triphosphate hydrolases"/>
    <property type="match status" value="1"/>
</dbReference>
<keyword evidence="8 9" id="KW-0315">Glutamine amidotransferase</keyword>
<dbReference type="InterPro" id="IPR027417">
    <property type="entry name" value="P-loop_NTPase"/>
</dbReference>
<keyword evidence="5 9" id="KW-0547">Nucleotide-binding</keyword>
<feature type="site" description="Increases nucleophilicity of active site Cys" evidence="9">
    <location>
        <position position="426"/>
    </location>
</feature>
<evidence type="ECO:0000256" key="8">
    <source>
        <dbReference type="ARBA" id="ARBA00022962"/>
    </source>
</evidence>
<evidence type="ECO:0000256" key="4">
    <source>
        <dbReference type="ARBA" id="ARBA00022598"/>
    </source>
</evidence>